<evidence type="ECO:0000313" key="4">
    <source>
        <dbReference type="Proteomes" id="UP000226592"/>
    </source>
</evidence>
<dbReference type="GO" id="GO:0005525">
    <property type="term" value="F:GTP binding"/>
    <property type="evidence" value="ECO:0007669"/>
    <property type="project" value="InterPro"/>
</dbReference>
<dbReference type="Pfam" id="PF01926">
    <property type="entry name" value="MMR_HSR1"/>
    <property type="match status" value="1"/>
</dbReference>
<dbReference type="InterPro" id="IPR031167">
    <property type="entry name" value="G_OBG"/>
</dbReference>
<dbReference type="Gene3D" id="3.40.50.300">
    <property type="entry name" value="P-loop containing nucleotide triphosphate hydrolases"/>
    <property type="match status" value="1"/>
</dbReference>
<dbReference type="InterPro" id="IPR041623">
    <property type="entry name" value="NOG1_N"/>
</dbReference>
<dbReference type="PRINTS" id="PR00326">
    <property type="entry name" value="GTP1OBG"/>
</dbReference>
<gene>
    <name evidence="3" type="ORF">CL943_01320</name>
</gene>
<dbReference type="Gene3D" id="1.20.120.1190">
    <property type="match status" value="1"/>
</dbReference>
<dbReference type="Pfam" id="PF17835">
    <property type="entry name" value="NOG1_N"/>
    <property type="match status" value="1"/>
</dbReference>
<reference evidence="4" key="1">
    <citation type="submission" date="2017-09" db="EMBL/GenBank/DDBJ databases">
        <title>The Reconstruction of 2,631 Draft Metagenome-Assembled Genomes from the Global Oceans.</title>
        <authorList>
            <person name="Tully B.J."/>
            <person name="Graham E.D."/>
            <person name="Heidelberg J.F."/>
        </authorList>
    </citation>
    <scope>NUCLEOTIDE SEQUENCE [LARGE SCALE GENOMIC DNA]</scope>
</reference>
<dbReference type="Proteomes" id="UP000226592">
    <property type="component" value="Unassembled WGS sequence"/>
</dbReference>
<evidence type="ECO:0000256" key="1">
    <source>
        <dbReference type="ARBA" id="ARBA00022741"/>
    </source>
</evidence>
<dbReference type="NCBIfam" id="TIGR00231">
    <property type="entry name" value="small_GTP"/>
    <property type="match status" value="1"/>
</dbReference>
<name>A0A2D6M0H6_9ARCH</name>
<sequence>MYLKKVPKDNELLDIALRKARKLADQLPKQRNKLKDEKNHEIRRMEVAANYIFKILDQTVKDFPSLNKTSDFQRELITSIVNVDELKQALAQMSSVTKILRSLKAQHIISVKKLGRGNEGKSKEVSRQFIGRLSSIVKSLKKSIAIYNTAAEKLREMPIIKEDATAIIAGYPNVGKSTLLRRITGSDPKVASYPFTTQKLEMGYFKHHYTPVQIIDTPGLLDRPPEKRNDIEKKGTTALKYLTSLIVFVVDSTERCGFSLEQQVELLKGFKKEFKDKEIMVYLSKTDIASKSELREARKKMVGFKVLDNSAVKIREEIGSKVLAG</sequence>
<proteinExistence type="predicted"/>
<dbReference type="PANTHER" id="PTHR45759">
    <property type="entry name" value="NUCLEOLAR GTP-BINDING PROTEIN 1"/>
    <property type="match status" value="1"/>
</dbReference>
<accession>A0A2D6M0H6</accession>
<evidence type="ECO:0000313" key="3">
    <source>
        <dbReference type="EMBL" id="MAG21932.1"/>
    </source>
</evidence>
<dbReference type="SUPFAM" id="SSF52540">
    <property type="entry name" value="P-loop containing nucleoside triphosphate hydrolases"/>
    <property type="match status" value="1"/>
</dbReference>
<dbReference type="InterPro" id="IPR006073">
    <property type="entry name" value="GTP-bd"/>
</dbReference>
<protein>
    <recommendedName>
        <fullName evidence="2">OBG-type G domain-containing protein</fullName>
    </recommendedName>
</protein>
<dbReference type="InterPro" id="IPR027417">
    <property type="entry name" value="P-loop_NTPase"/>
</dbReference>
<evidence type="ECO:0000259" key="2">
    <source>
        <dbReference type="PROSITE" id="PS51710"/>
    </source>
</evidence>
<dbReference type="PROSITE" id="PS51710">
    <property type="entry name" value="G_OBG"/>
    <property type="match status" value="1"/>
</dbReference>
<comment type="caution">
    <text evidence="3">The sequence shown here is derived from an EMBL/GenBank/DDBJ whole genome shotgun (WGS) entry which is preliminary data.</text>
</comment>
<feature type="domain" description="OBG-type G" evidence="2">
    <location>
        <begin position="164"/>
        <end position="325"/>
    </location>
</feature>
<dbReference type="EMBL" id="NZBU01000005">
    <property type="protein sequence ID" value="MAG21932.1"/>
    <property type="molecule type" value="Genomic_DNA"/>
</dbReference>
<keyword evidence="1" id="KW-0547">Nucleotide-binding</keyword>
<organism evidence="3 4">
    <name type="scientific">Candidatus Iainarchaeum sp</name>
    <dbReference type="NCBI Taxonomy" id="3101447"/>
    <lineage>
        <taxon>Archaea</taxon>
        <taxon>Candidatus Iainarchaeota</taxon>
        <taxon>Candidatus Iainarchaeia</taxon>
        <taxon>Candidatus Iainarchaeales</taxon>
        <taxon>Candidatus Iainarchaeaceae</taxon>
        <taxon>Candidatus Iainarchaeum</taxon>
    </lineage>
</organism>
<dbReference type="InterPro" id="IPR005225">
    <property type="entry name" value="Small_GTP-bd"/>
</dbReference>
<dbReference type="AlphaFoldDB" id="A0A2D6M0H6"/>